<comment type="catalytic activity">
    <reaction evidence="10">
        <text>a 5,6-dihydrouridine in tRNA + NAD(+) = a uridine in tRNA + NADH + H(+)</text>
        <dbReference type="Rhea" id="RHEA:54452"/>
        <dbReference type="Rhea" id="RHEA-COMP:13339"/>
        <dbReference type="Rhea" id="RHEA-COMP:13887"/>
        <dbReference type="ChEBI" id="CHEBI:15378"/>
        <dbReference type="ChEBI" id="CHEBI:57540"/>
        <dbReference type="ChEBI" id="CHEBI:57945"/>
        <dbReference type="ChEBI" id="CHEBI:65315"/>
        <dbReference type="ChEBI" id="CHEBI:74443"/>
    </reaction>
</comment>
<dbReference type="InterPro" id="IPR035587">
    <property type="entry name" value="DUS-like_FMN-bd"/>
</dbReference>
<dbReference type="Gene3D" id="1.10.1200.80">
    <property type="entry name" value="Putative flavin oxidoreducatase, domain 2"/>
    <property type="match status" value="1"/>
</dbReference>
<evidence type="ECO:0000256" key="2">
    <source>
        <dbReference type="ARBA" id="ARBA00022555"/>
    </source>
</evidence>
<evidence type="ECO:0000256" key="6">
    <source>
        <dbReference type="ARBA" id="ARBA00022857"/>
    </source>
</evidence>
<protein>
    <recommendedName>
        <fullName evidence="11">tRNA-dihydrouridine synthase</fullName>
        <ecNumber evidence="11">1.3.1.-</ecNumber>
    </recommendedName>
</protein>
<keyword evidence="8 11" id="KW-0560">Oxidoreductase</keyword>
<keyword evidence="7" id="KW-0694">RNA-binding</keyword>
<dbReference type="RefSeq" id="WP_094335130.1">
    <property type="nucleotide sequence ID" value="NZ_NFIE01000005.1"/>
</dbReference>
<evidence type="ECO:0000256" key="5">
    <source>
        <dbReference type="ARBA" id="ARBA00022694"/>
    </source>
</evidence>
<evidence type="ECO:0000313" key="17">
    <source>
        <dbReference type="Proteomes" id="UP000195781"/>
    </source>
</evidence>
<evidence type="ECO:0000256" key="14">
    <source>
        <dbReference type="SAM" id="MobiDB-lite"/>
    </source>
</evidence>
<gene>
    <name evidence="16" type="ORF">B5G02_03030</name>
</gene>
<dbReference type="Proteomes" id="UP000195781">
    <property type="component" value="Unassembled WGS sequence"/>
</dbReference>
<dbReference type="GO" id="GO:0050660">
    <property type="term" value="F:flavin adenine dinucleotide binding"/>
    <property type="evidence" value="ECO:0007669"/>
    <property type="project" value="InterPro"/>
</dbReference>
<reference evidence="17" key="1">
    <citation type="submission" date="2017-04" db="EMBL/GenBank/DDBJ databases">
        <title>Function of individual gut microbiota members based on whole genome sequencing of pure cultures obtained from chicken caecum.</title>
        <authorList>
            <person name="Medvecky M."/>
            <person name="Cejkova D."/>
            <person name="Polansky O."/>
            <person name="Karasova D."/>
            <person name="Kubasova T."/>
            <person name="Cizek A."/>
            <person name="Rychlik I."/>
        </authorList>
    </citation>
    <scope>NUCLEOTIDE SEQUENCE [LARGE SCALE GENOMIC DNA]</scope>
    <source>
        <strain evidence="17">An5</strain>
    </source>
</reference>
<evidence type="ECO:0000313" key="16">
    <source>
        <dbReference type="EMBL" id="OUN89202.1"/>
    </source>
</evidence>
<dbReference type="InterPro" id="IPR013785">
    <property type="entry name" value="Aldolase_TIM"/>
</dbReference>
<feature type="binding site" evidence="13">
    <location>
        <position position="176"/>
    </location>
    <ligand>
        <name>FMN</name>
        <dbReference type="ChEBI" id="CHEBI:58210"/>
    </ligand>
</feature>
<keyword evidence="17" id="KW-1185">Reference proteome</keyword>
<evidence type="ECO:0000256" key="8">
    <source>
        <dbReference type="ARBA" id="ARBA00023002"/>
    </source>
</evidence>
<dbReference type="NCBIfam" id="TIGR00737">
    <property type="entry name" value="nifR3_yhdG"/>
    <property type="match status" value="1"/>
</dbReference>
<dbReference type="EC" id="1.3.1.-" evidence="11"/>
<evidence type="ECO:0000259" key="15">
    <source>
        <dbReference type="Pfam" id="PF01207"/>
    </source>
</evidence>
<feature type="binding site" evidence="13">
    <location>
        <begin position="20"/>
        <end position="22"/>
    </location>
    <ligand>
        <name>FMN</name>
        <dbReference type="ChEBI" id="CHEBI:58210"/>
    </ligand>
</feature>
<evidence type="ECO:0000256" key="10">
    <source>
        <dbReference type="ARBA" id="ARBA00048802"/>
    </source>
</evidence>
<evidence type="ECO:0000256" key="12">
    <source>
        <dbReference type="PIRSR" id="PIRSR006621-1"/>
    </source>
</evidence>
<dbReference type="PANTHER" id="PTHR45846">
    <property type="entry name" value="TRNA-DIHYDROURIDINE(47) SYNTHASE [NAD(P)(+)]-LIKE"/>
    <property type="match status" value="1"/>
</dbReference>
<sequence length="358" mass="38543">MSFSDELRSRLEAEPFLMAPMAGVTDAAYRIMMRRHGAPLAYSEMVSVAGLHYASEHTWELVLPAEEEPSIAVQLFGSKPDQFAEAVEAVEERVGDKLALIDINMACPARKVITKGEGSALMEQPALAADIVRAAVSRAHVPVTAKIRIGFATGDRVAPAFAELLEDAGAAAVAVHGRSAKQLYTGAADWSVIDEVAERVSIPVIGSGDVFTAEDAARMLSETAASGVFIARGSYGNPWIFEDAHSLALEGAPVPERSYAERLRALREHLALTHELVPRAMARARTYATWYLKGMPHAAAWRGRVVRCASYEEFCALVDEIEADVRAAEEAMRAQAEHGPAPARDAGHRGAALRAEDA</sequence>
<feature type="active site" description="Proton donor" evidence="12">
    <location>
        <position position="107"/>
    </location>
</feature>
<dbReference type="InterPro" id="IPR024036">
    <property type="entry name" value="tRNA-dHydroUridine_Synthase_C"/>
</dbReference>
<dbReference type="GO" id="GO:0017150">
    <property type="term" value="F:tRNA dihydrouridine synthase activity"/>
    <property type="evidence" value="ECO:0007669"/>
    <property type="project" value="InterPro"/>
</dbReference>
<dbReference type="PIRSF" id="PIRSF006621">
    <property type="entry name" value="Dus"/>
    <property type="match status" value="1"/>
</dbReference>
<evidence type="ECO:0000256" key="1">
    <source>
        <dbReference type="ARBA" id="ARBA00002790"/>
    </source>
</evidence>
<dbReference type="Gene3D" id="3.20.20.70">
    <property type="entry name" value="Aldolase class I"/>
    <property type="match status" value="1"/>
</dbReference>
<feature type="region of interest" description="Disordered" evidence="14">
    <location>
        <begin position="332"/>
        <end position="358"/>
    </location>
</feature>
<dbReference type="GO" id="GO:0000049">
    <property type="term" value="F:tRNA binding"/>
    <property type="evidence" value="ECO:0007669"/>
    <property type="project" value="UniProtKB-KW"/>
</dbReference>
<accession>A0A1Y3XUP6</accession>
<keyword evidence="13" id="KW-0547">Nucleotide-binding</keyword>
<comment type="cofactor">
    <cofactor evidence="11 13">
        <name>FMN</name>
        <dbReference type="ChEBI" id="CHEBI:58210"/>
    </cofactor>
</comment>
<evidence type="ECO:0000256" key="11">
    <source>
        <dbReference type="PIRNR" id="PIRNR006621"/>
    </source>
</evidence>
<keyword evidence="3 11" id="KW-0285">Flavoprotein</keyword>
<evidence type="ECO:0000256" key="4">
    <source>
        <dbReference type="ARBA" id="ARBA00022643"/>
    </source>
</evidence>
<dbReference type="AlphaFoldDB" id="A0A1Y3XUP6"/>
<keyword evidence="4 11" id="KW-0288">FMN</keyword>
<dbReference type="EMBL" id="NFIE01000005">
    <property type="protein sequence ID" value="OUN89202.1"/>
    <property type="molecule type" value="Genomic_DNA"/>
</dbReference>
<evidence type="ECO:0000256" key="13">
    <source>
        <dbReference type="PIRSR" id="PIRSR006621-2"/>
    </source>
</evidence>
<dbReference type="Pfam" id="PF01207">
    <property type="entry name" value="Dus"/>
    <property type="match status" value="1"/>
</dbReference>
<keyword evidence="2" id="KW-0820">tRNA-binding</keyword>
<feature type="domain" description="DUS-like FMN-binding" evidence="15">
    <location>
        <begin position="18"/>
        <end position="319"/>
    </location>
</feature>
<dbReference type="PANTHER" id="PTHR45846:SF1">
    <property type="entry name" value="TRNA-DIHYDROURIDINE(47) SYNTHASE [NAD(P)(+)]-LIKE"/>
    <property type="match status" value="1"/>
</dbReference>
<comment type="catalytic activity">
    <reaction evidence="9">
        <text>a 5,6-dihydrouridine in tRNA + NADP(+) = a uridine in tRNA + NADPH + H(+)</text>
        <dbReference type="Rhea" id="RHEA:23624"/>
        <dbReference type="Rhea" id="RHEA-COMP:13339"/>
        <dbReference type="Rhea" id="RHEA-COMP:13887"/>
        <dbReference type="ChEBI" id="CHEBI:15378"/>
        <dbReference type="ChEBI" id="CHEBI:57783"/>
        <dbReference type="ChEBI" id="CHEBI:58349"/>
        <dbReference type="ChEBI" id="CHEBI:65315"/>
        <dbReference type="ChEBI" id="CHEBI:74443"/>
    </reaction>
</comment>
<name>A0A1Y3XUP6_9ACTN</name>
<organism evidence="16 17">
    <name type="scientific">[Collinsella] massiliensis</name>
    <dbReference type="NCBI Taxonomy" id="1232426"/>
    <lineage>
        <taxon>Bacteria</taxon>
        <taxon>Bacillati</taxon>
        <taxon>Actinomycetota</taxon>
        <taxon>Coriobacteriia</taxon>
        <taxon>Coriobacteriales</taxon>
        <taxon>Coriobacteriaceae</taxon>
        <taxon>Enorma</taxon>
    </lineage>
</organism>
<evidence type="ECO:0000256" key="3">
    <source>
        <dbReference type="ARBA" id="ARBA00022630"/>
    </source>
</evidence>
<feature type="binding site" evidence="13">
    <location>
        <position position="74"/>
    </location>
    <ligand>
        <name>FMN</name>
        <dbReference type="ChEBI" id="CHEBI:58210"/>
    </ligand>
</feature>
<dbReference type="CDD" id="cd02801">
    <property type="entry name" value="DUS_like_FMN"/>
    <property type="match status" value="1"/>
</dbReference>
<comment type="caution">
    <text evidence="16">The sequence shown here is derived from an EMBL/GenBank/DDBJ whole genome shotgun (WGS) entry which is preliminary data.</text>
</comment>
<dbReference type="InterPro" id="IPR004652">
    <property type="entry name" value="DusB-like"/>
</dbReference>
<dbReference type="OrthoDB" id="9764501at2"/>
<feature type="binding site" evidence="13">
    <location>
        <begin position="231"/>
        <end position="232"/>
    </location>
    <ligand>
        <name>FMN</name>
        <dbReference type="ChEBI" id="CHEBI:58210"/>
    </ligand>
</feature>
<keyword evidence="6" id="KW-0521">NADP</keyword>
<dbReference type="SUPFAM" id="SSF51395">
    <property type="entry name" value="FMN-linked oxidoreductases"/>
    <property type="match status" value="1"/>
</dbReference>
<evidence type="ECO:0000256" key="9">
    <source>
        <dbReference type="ARBA" id="ARBA00048205"/>
    </source>
</evidence>
<keyword evidence="5 11" id="KW-0819">tRNA processing</keyword>
<comment type="function">
    <text evidence="1 11">Catalyzes the synthesis of 5,6-dihydrouridine (D), a modified base found in the D-loop of most tRNAs, via the reduction of the C5-C6 double bond in target uridines.</text>
</comment>
<proteinExistence type="inferred from homology"/>
<evidence type="ECO:0000256" key="7">
    <source>
        <dbReference type="ARBA" id="ARBA00022884"/>
    </source>
</evidence>
<dbReference type="InterPro" id="IPR001269">
    <property type="entry name" value="DUS_fam"/>
</dbReference>
<comment type="similarity">
    <text evidence="11">Belongs to the dus family.</text>
</comment>
<feature type="binding site" evidence="13">
    <location>
        <position position="146"/>
    </location>
    <ligand>
        <name>FMN</name>
        <dbReference type="ChEBI" id="CHEBI:58210"/>
    </ligand>
</feature>